<protein>
    <submittedName>
        <fullName evidence="1">Uncharacterized protein</fullName>
    </submittedName>
</protein>
<dbReference type="GO" id="GO:0004526">
    <property type="term" value="F:ribonuclease P activity"/>
    <property type="evidence" value="ECO:0007669"/>
    <property type="project" value="TreeGrafter"/>
</dbReference>
<dbReference type="InParanoid" id="A0A024GHN2"/>
<evidence type="ECO:0000313" key="2">
    <source>
        <dbReference type="Proteomes" id="UP000053237"/>
    </source>
</evidence>
<dbReference type="OrthoDB" id="46913at2759"/>
<dbReference type="Gene3D" id="3.40.50.11980">
    <property type="match status" value="1"/>
</dbReference>
<comment type="caution">
    <text evidence="1">The sequence shown here is derived from an EMBL/GenBank/DDBJ whole genome shotgun (WGS) entry which is preliminary data.</text>
</comment>
<dbReference type="STRING" id="65357.A0A024GHN2"/>
<dbReference type="EMBL" id="CAIX01000110">
    <property type="protein sequence ID" value="CCI45853.1"/>
    <property type="molecule type" value="Genomic_DNA"/>
</dbReference>
<dbReference type="PANTHER" id="PTHR13547">
    <property type="match status" value="1"/>
</dbReference>
<keyword evidence="2" id="KW-1185">Reference proteome</keyword>
<evidence type="ECO:0000313" key="1">
    <source>
        <dbReference type="EMBL" id="CCI45853.1"/>
    </source>
</evidence>
<accession>A0A024GHN2</accession>
<organism evidence="1 2">
    <name type="scientific">Albugo candida</name>
    <dbReference type="NCBI Taxonomy" id="65357"/>
    <lineage>
        <taxon>Eukaryota</taxon>
        <taxon>Sar</taxon>
        <taxon>Stramenopiles</taxon>
        <taxon>Oomycota</taxon>
        <taxon>Peronosporomycetes</taxon>
        <taxon>Albuginales</taxon>
        <taxon>Albuginaceae</taxon>
        <taxon>Albugo</taxon>
    </lineage>
</organism>
<dbReference type="PANTHER" id="PTHR13547:SF1">
    <property type="entry name" value="MITOCHONDRIAL RIBONUCLEASE P CATALYTIC SUBUNIT"/>
    <property type="match status" value="1"/>
</dbReference>
<reference evidence="1 2" key="1">
    <citation type="submission" date="2012-05" db="EMBL/GenBank/DDBJ databases">
        <title>Recombination and specialization in a pathogen metapopulation.</title>
        <authorList>
            <person name="Gardiner A."/>
            <person name="Kemen E."/>
            <person name="Schultz-Larsen T."/>
            <person name="MacLean D."/>
            <person name="Van Oosterhout C."/>
            <person name="Jones J.D.G."/>
        </authorList>
    </citation>
    <scope>NUCLEOTIDE SEQUENCE [LARGE SCALE GENOMIC DNA]</scope>
    <source>
        <strain evidence="1 2">Ac Nc2</strain>
    </source>
</reference>
<proteinExistence type="predicted"/>
<sequence length="649" mass="75901">MTRSGISLGILIGRDRMQCQSVKTASKLVRIHILRAHKASFRSGPLQCYDTRARFLSVTDFSTISYNVHYQIRSQKKPLANVFEELKTFVDGYNQIKANKKVAEAIQTFYFHCGQDAVQLPPAFRRNVLNYHRRQSVGHQDDRSGRNLWRQDSILVSIMRLHLAEGDYASALELMNENIRQKKLEQEKRSRDESNKMHQKVHFRLFGDLLAFQARNGHYLHAYDQWQELKRTLDMQWTSSMQDTIVDLLIGCLTFHNMDPNMLNTDEFQTQMQSLLQDLRYVTIEITASNAQKLRQVAMKIKFDVGITEESSISCSSRCPHCRSILQKENIVDKEWDRLISFIEQRKTCQSKREPKRSVVSRIVKDELSPFRDWILAKHAALQPGKLHYILDGPNLAYLNQNFAQGNFRLDHVDHVARLLARRGHLVTITMPSIYLGLTSLIQVRTQWQKNMRNQKNVNKSHSQTRERTIDEERILSNWKEHNWLYSCETATLSDDYYWIYASLILGKLSSHHHDHLHPIAPHNVRVVTNDRGRDHTLQFKDNVTMGMTTWDVAEGSNKISNHLIERWWNKTVVNIELEYEERDMRRHKYISPVRSVHLKEPLPYSRVPHMHKSDTGVHFHFPIQSSDVKSRKNATWLCISKSLGINSI</sequence>
<dbReference type="AlphaFoldDB" id="A0A024GHN2"/>
<gene>
    <name evidence="1" type="ORF">BN9_067630</name>
</gene>
<dbReference type="Proteomes" id="UP000053237">
    <property type="component" value="Unassembled WGS sequence"/>
</dbReference>
<dbReference type="GO" id="GO:0001682">
    <property type="term" value="P:tRNA 5'-leader removal"/>
    <property type="evidence" value="ECO:0007669"/>
    <property type="project" value="TreeGrafter"/>
</dbReference>
<name>A0A024GHN2_9STRA</name>